<dbReference type="PANTHER" id="PTHR43471:SF14">
    <property type="entry name" value="ABC-2 TYPE TRANSPORT SYSTEM PERMEASE PROTEIN"/>
    <property type="match status" value="1"/>
</dbReference>
<dbReference type="STRING" id="679926.Mpet_1594"/>
<keyword evidence="1" id="KW-0472">Membrane</keyword>
<evidence type="ECO:0000313" key="3">
    <source>
        <dbReference type="Proteomes" id="UP000006565"/>
    </source>
</evidence>
<feature type="transmembrane region" description="Helical" evidence="1">
    <location>
        <begin position="311"/>
        <end position="332"/>
    </location>
</feature>
<evidence type="ECO:0000256" key="1">
    <source>
        <dbReference type="SAM" id="Phobius"/>
    </source>
</evidence>
<gene>
    <name evidence="2" type="ordered locus">Mpet_1594</name>
</gene>
<dbReference type="RefSeq" id="WP_013329528.1">
    <property type="nucleotide sequence ID" value="NC_014507.1"/>
</dbReference>
<sequence>MDLTRLAIISKKEFTDHILSKRLFWIMIIFCIVLVIETASGVDDYNNALESYKSGGASGEFLIFQPSALRVFSDIVSSIGVDGLGIVIGLALGFDLISGERERGSIKTILSQPLYRDELINGKAIGGIMALNAISIAGFIIIFAVMLILGIVPDIDEILGIGLIWLITLLFMIASFTVSLMTSVITNTSSGSLILALVIVFIMLFIIPTGGGELGTYLLVGNPPEDIPDMASSAQYAAYQEAMDEYNGNSMGIRDFFNTFSIRYVYQQITLPITMPSGYAINKDGLDFDSIKELAQDIEEPTFWTLIEDQWVKLIVFIMWPVIFFGTAYVRFMKSDLR</sequence>
<dbReference type="KEGG" id="mpi:Mpet_1594"/>
<organism evidence="2 3">
    <name type="scientific">Methanolacinia petrolearia (strain DSM 11571 / OCM 486 / SEBR 4847)</name>
    <name type="common">Methanoplanus petrolearius</name>
    <dbReference type="NCBI Taxonomy" id="679926"/>
    <lineage>
        <taxon>Archaea</taxon>
        <taxon>Methanobacteriati</taxon>
        <taxon>Methanobacteriota</taxon>
        <taxon>Stenosarchaea group</taxon>
        <taxon>Methanomicrobia</taxon>
        <taxon>Methanomicrobiales</taxon>
        <taxon>Methanomicrobiaceae</taxon>
        <taxon>Methanolacinia</taxon>
    </lineage>
</organism>
<dbReference type="Pfam" id="PF12679">
    <property type="entry name" value="ABC2_membrane_2"/>
    <property type="match status" value="1"/>
</dbReference>
<dbReference type="GO" id="GO:0005886">
    <property type="term" value="C:plasma membrane"/>
    <property type="evidence" value="ECO:0007669"/>
    <property type="project" value="UniProtKB-SubCell"/>
</dbReference>
<dbReference type="AlphaFoldDB" id="E1RGQ6"/>
<dbReference type="HOGENOM" id="CLU_068384_0_0_2"/>
<keyword evidence="1" id="KW-1133">Transmembrane helix</keyword>
<dbReference type="GeneID" id="9744065"/>
<keyword evidence="3" id="KW-1185">Reference proteome</keyword>
<feature type="transmembrane region" description="Helical" evidence="1">
    <location>
        <begin position="124"/>
        <end position="152"/>
    </location>
</feature>
<dbReference type="PANTHER" id="PTHR43471">
    <property type="entry name" value="ABC TRANSPORTER PERMEASE"/>
    <property type="match status" value="1"/>
</dbReference>
<accession>E1RGQ6</accession>
<feature type="transmembrane region" description="Helical" evidence="1">
    <location>
        <begin position="23"/>
        <end position="42"/>
    </location>
</feature>
<keyword evidence="1" id="KW-0812">Transmembrane</keyword>
<feature type="transmembrane region" description="Helical" evidence="1">
    <location>
        <begin position="75"/>
        <end position="97"/>
    </location>
</feature>
<evidence type="ECO:0000313" key="2">
    <source>
        <dbReference type="EMBL" id="ADN36351.1"/>
    </source>
</evidence>
<reference evidence="2 3" key="1">
    <citation type="journal article" date="2010" name="Stand. Genomic Sci.">
        <title>Complete genome sequence of Methanoplanus petrolearius type strain (SEBR 4847).</title>
        <authorList>
            <person name="Brambilla E."/>
            <person name="Djao O.D."/>
            <person name="Daligault H."/>
            <person name="Lapidus A."/>
            <person name="Lucas S."/>
            <person name="Hammon N."/>
            <person name="Nolan M."/>
            <person name="Tice H."/>
            <person name="Cheng J.F."/>
            <person name="Han C."/>
            <person name="Tapia R."/>
            <person name="Goodwin L."/>
            <person name="Pitluck S."/>
            <person name="Liolios K."/>
            <person name="Ivanova N."/>
            <person name="Mavromatis K."/>
            <person name="Mikhailova N."/>
            <person name="Pati A."/>
            <person name="Chen A."/>
            <person name="Palaniappan K."/>
            <person name="Land M."/>
            <person name="Hauser L."/>
            <person name="Chang Y.J."/>
            <person name="Jeffries C.D."/>
            <person name="Rohde M."/>
            <person name="Spring S."/>
            <person name="Sikorski J."/>
            <person name="Goker M."/>
            <person name="Woyke T."/>
            <person name="Bristow J."/>
            <person name="Eisen J.A."/>
            <person name="Markowitz V."/>
            <person name="Hugenholtz P."/>
            <person name="Kyrpides N.C."/>
            <person name="Klenk H.P."/>
        </authorList>
    </citation>
    <scope>NUCLEOTIDE SEQUENCE [LARGE SCALE GENOMIC DNA]</scope>
    <source>
        <strain evidence="3">DSM 11571 / OCM 486 / SEBR 4847</strain>
    </source>
</reference>
<name>E1RGQ6_METP4</name>
<dbReference type="EMBL" id="CP002117">
    <property type="protein sequence ID" value="ADN36351.1"/>
    <property type="molecule type" value="Genomic_DNA"/>
</dbReference>
<protein>
    <submittedName>
        <fullName evidence="2">ABC-type transport system involved in multi-copper enzyme maturation permease component-like protein</fullName>
    </submittedName>
</protein>
<dbReference type="GO" id="GO:0140359">
    <property type="term" value="F:ABC-type transporter activity"/>
    <property type="evidence" value="ECO:0007669"/>
    <property type="project" value="InterPro"/>
</dbReference>
<dbReference type="eggNOG" id="arCOG02436">
    <property type="taxonomic scope" value="Archaea"/>
</dbReference>
<feature type="transmembrane region" description="Helical" evidence="1">
    <location>
        <begin position="158"/>
        <end position="181"/>
    </location>
</feature>
<dbReference type="Proteomes" id="UP000006565">
    <property type="component" value="Chromosome"/>
</dbReference>
<dbReference type="OrthoDB" id="86287at2157"/>
<feature type="transmembrane region" description="Helical" evidence="1">
    <location>
        <begin position="193"/>
        <end position="211"/>
    </location>
</feature>
<proteinExistence type="predicted"/>